<gene>
    <name evidence="3" type="primary">czcO</name>
    <name evidence="3" type="ORF">NCTC10526_00281</name>
</gene>
<dbReference type="EMBL" id="UGVC01000001">
    <property type="protein sequence ID" value="SUD89966.1"/>
    <property type="molecule type" value="Genomic_DNA"/>
</dbReference>
<dbReference type="RefSeq" id="WP_028858858.1">
    <property type="nucleotide sequence ID" value="NZ_CAJHAQ010000001.1"/>
</dbReference>
<dbReference type="NCBIfam" id="NF040505">
    <property type="entry name" value="ArsO_flavin_mono"/>
    <property type="match status" value="1"/>
</dbReference>
<feature type="region of interest" description="Disordered" evidence="2">
    <location>
        <begin position="227"/>
        <end position="250"/>
    </location>
</feature>
<keyword evidence="4" id="KW-1185">Reference proteome</keyword>
<evidence type="ECO:0000313" key="4">
    <source>
        <dbReference type="Proteomes" id="UP000254123"/>
    </source>
</evidence>
<dbReference type="Proteomes" id="UP000254123">
    <property type="component" value="Unassembled WGS sequence"/>
</dbReference>
<dbReference type="SUPFAM" id="SSF51905">
    <property type="entry name" value="FAD/NAD(P)-binding domain"/>
    <property type="match status" value="2"/>
</dbReference>
<name>A0A379LHD1_9GAMM</name>
<dbReference type="Gene3D" id="3.50.50.60">
    <property type="entry name" value="FAD/NAD(P)-binding domain"/>
    <property type="match status" value="1"/>
</dbReference>
<dbReference type="AlphaFoldDB" id="A0A379LHD1"/>
<evidence type="ECO:0000256" key="1">
    <source>
        <dbReference type="ARBA" id="ARBA00023002"/>
    </source>
</evidence>
<dbReference type="EC" id="1.-.-.-" evidence="3"/>
<evidence type="ECO:0000313" key="3">
    <source>
        <dbReference type="EMBL" id="SUD89966.1"/>
    </source>
</evidence>
<protein>
    <submittedName>
        <fullName evidence="3">Uncharacterized oxidoreductase CzcO</fullName>
        <ecNumber evidence="3">1.-.-.-</ecNumber>
    </submittedName>
</protein>
<dbReference type="STRING" id="1123034.GCA_000685805_01320"/>
<dbReference type="PRINTS" id="PR00469">
    <property type="entry name" value="PNDRDTASEII"/>
</dbReference>
<dbReference type="InterPro" id="IPR036188">
    <property type="entry name" value="FAD/NAD-bd_sf"/>
</dbReference>
<proteinExistence type="predicted"/>
<dbReference type="Pfam" id="PF13738">
    <property type="entry name" value="Pyr_redox_3"/>
    <property type="match status" value="1"/>
</dbReference>
<dbReference type="PANTHER" id="PTHR43539">
    <property type="entry name" value="FLAVIN-BINDING MONOOXYGENASE-LIKE PROTEIN (AFU_ORTHOLOGUE AFUA_4G09220)"/>
    <property type="match status" value="1"/>
</dbReference>
<accession>A0A379LHD1</accession>
<sequence>MPNKKPTTKIFDVIVIGGGQAGLAVGYYLRRAKLDFIILDNQSRSGGAWQNFWPSLRLFSPASVSSLPGRMMTSAKDNSSPYLEDVLSYFDNYEKHYKLPIYRPFKVQSVERDNENDYLRVSDGKFTWLTRAVVSATGIWSNPYIPQIEGRQDFQGEQIHSAHYAGPEAYQDKRVLVVGAGNSGAQIFAELVQVTDASWVTREPPQFLPDDVDGRVLFERATQRVRNNASGDAEDEINTQDSDAPKGDIVMMPPVKEARDKGLLTTKPMFERLTEQGVVWSNGEEESIDAIIWCTGFNPELEHLAPLDVIEDDGKVLTEHGQSVKQPRLWLFGYGDWVSPASATIIGAGRSARENVPALVEFLTESSQ</sequence>
<organism evidence="3 4">
    <name type="scientific">Psychrobacter phenylpyruvicus</name>
    <dbReference type="NCBI Taxonomy" id="29432"/>
    <lineage>
        <taxon>Bacteria</taxon>
        <taxon>Pseudomonadati</taxon>
        <taxon>Pseudomonadota</taxon>
        <taxon>Gammaproteobacteria</taxon>
        <taxon>Moraxellales</taxon>
        <taxon>Moraxellaceae</taxon>
        <taxon>Psychrobacter</taxon>
    </lineage>
</organism>
<dbReference type="InterPro" id="IPR050982">
    <property type="entry name" value="Auxin_biosynth/cation_transpt"/>
</dbReference>
<keyword evidence="1 3" id="KW-0560">Oxidoreductase</keyword>
<dbReference type="GO" id="GO:0004497">
    <property type="term" value="F:monooxygenase activity"/>
    <property type="evidence" value="ECO:0007669"/>
    <property type="project" value="TreeGrafter"/>
</dbReference>
<dbReference type="GO" id="GO:0050660">
    <property type="term" value="F:flavin adenine dinucleotide binding"/>
    <property type="evidence" value="ECO:0007669"/>
    <property type="project" value="TreeGrafter"/>
</dbReference>
<evidence type="ECO:0000256" key="2">
    <source>
        <dbReference type="SAM" id="MobiDB-lite"/>
    </source>
</evidence>
<dbReference type="PANTHER" id="PTHR43539:SF78">
    <property type="entry name" value="FLAVIN-CONTAINING MONOOXYGENASE"/>
    <property type="match status" value="1"/>
</dbReference>
<reference evidence="3 4" key="1">
    <citation type="submission" date="2018-06" db="EMBL/GenBank/DDBJ databases">
        <authorList>
            <consortium name="Pathogen Informatics"/>
            <person name="Doyle S."/>
        </authorList>
    </citation>
    <scope>NUCLEOTIDE SEQUENCE [LARGE SCALE GENOMIC DNA]</scope>
    <source>
        <strain evidence="3 4">NCTC10526</strain>
    </source>
</reference>
<dbReference type="PRINTS" id="PR00368">
    <property type="entry name" value="FADPNR"/>
</dbReference>